<keyword evidence="1" id="KW-1133">Transmembrane helix</keyword>
<keyword evidence="3" id="KW-1185">Reference proteome</keyword>
<gene>
    <name evidence="2" type="ORF">VSS37_14560</name>
</gene>
<dbReference type="Proteomes" id="UP001308005">
    <property type="component" value="Unassembled WGS sequence"/>
</dbReference>
<organism evidence="2 3">
    <name type="scientific">Candidatus Thiothrix phosphatis</name>
    <dbReference type="NCBI Taxonomy" id="3112415"/>
    <lineage>
        <taxon>Bacteria</taxon>
        <taxon>Pseudomonadati</taxon>
        <taxon>Pseudomonadota</taxon>
        <taxon>Gammaproteobacteria</taxon>
        <taxon>Thiotrichales</taxon>
        <taxon>Thiotrichaceae</taxon>
        <taxon>Thiothrix</taxon>
    </lineage>
</organism>
<dbReference type="EMBL" id="JAYMYJ010000125">
    <property type="protein sequence ID" value="MEB4592210.1"/>
    <property type="molecule type" value="Genomic_DNA"/>
</dbReference>
<feature type="transmembrane region" description="Helical" evidence="1">
    <location>
        <begin position="217"/>
        <end position="247"/>
    </location>
</feature>
<sequence>MTDNNNPYQPPKADVTPPPAPVGSMALLAEPRSVSAGSALEWLSESWPMVKSNLGVWIMITLVLFVIQFVMGLVPFLGDIASSLLGPVFTGGILLGVRRVAGGEPLRFDHLFAGFREKLTPLLGLGGLTLGIMFLFGVILGGVFVGMNMDNLQGKPVTPEDLLSGLNTGLIAVGVILLIFVMMLFWFSTQLVALNDVPVFQSLLLSFKGCLRNPLPLMFYLLLVVLLVILGALPMLLGLLVVVPWLFASSYVSYRKIFIQ</sequence>
<protein>
    <submittedName>
        <fullName evidence="2">BPSS1780 family membrane protein</fullName>
    </submittedName>
</protein>
<keyword evidence="1" id="KW-0812">Transmembrane</keyword>
<feature type="transmembrane region" description="Helical" evidence="1">
    <location>
        <begin position="165"/>
        <end position="187"/>
    </location>
</feature>
<name>A0ABU6CZD5_9GAMM</name>
<feature type="transmembrane region" description="Helical" evidence="1">
    <location>
        <begin position="80"/>
        <end position="101"/>
    </location>
</feature>
<evidence type="ECO:0000256" key="1">
    <source>
        <dbReference type="SAM" id="Phobius"/>
    </source>
</evidence>
<dbReference type="InterPro" id="IPR047798">
    <property type="entry name" value="BPSS1780-like"/>
</dbReference>
<keyword evidence="1" id="KW-0472">Membrane</keyword>
<dbReference type="RefSeq" id="WP_324696380.1">
    <property type="nucleotide sequence ID" value="NZ_JAYMYJ010000125.1"/>
</dbReference>
<proteinExistence type="predicted"/>
<evidence type="ECO:0000313" key="3">
    <source>
        <dbReference type="Proteomes" id="UP001308005"/>
    </source>
</evidence>
<dbReference type="NCBIfam" id="NF041043">
    <property type="entry name" value="BPSS1780_fam"/>
    <property type="match status" value="1"/>
</dbReference>
<accession>A0ABU6CZD5</accession>
<reference evidence="3" key="1">
    <citation type="submission" date="2023-07" db="EMBL/GenBank/DDBJ databases">
        <title>The carbon used by Thiothrix.</title>
        <authorList>
            <person name="Chen L."/>
        </authorList>
    </citation>
    <scope>NUCLEOTIDE SEQUENCE [LARGE SCALE GENOMIC DNA]</scope>
</reference>
<comment type="caution">
    <text evidence="2">The sequence shown here is derived from an EMBL/GenBank/DDBJ whole genome shotgun (WGS) entry which is preliminary data.</text>
</comment>
<feature type="transmembrane region" description="Helical" evidence="1">
    <location>
        <begin position="54"/>
        <end position="74"/>
    </location>
</feature>
<evidence type="ECO:0000313" key="2">
    <source>
        <dbReference type="EMBL" id="MEB4592210.1"/>
    </source>
</evidence>
<feature type="transmembrane region" description="Helical" evidence="1">
    <location>
        <begin position="122"/>
        <end position="145"/>
    </location>
</feature>